<dbReference type="AlphaFoldDB" id="A0AAJ6VML3"/>
<sequence>MTPTSIKVKRSNSQSLGTYDQNFESSNYHLASQPTLKSKGIANHNKDQDALSQVHHITYSNQITPPYFQSFLNQPNIANKFNTISRGTEHKSLAKHQYKFHPEYTEFPSSVPVYHSMVQIPIQTITTNHHNPIQQAGSQYAPYTAQLVQNLRALEPVSKNFTPLNRNIHQQPYHQHQLNTYFQNIDHQPFSNVQYSTLPKVEINGKKITLPILQLQANQQFPGYVQTIEPSPVIFSSENALQYKTNPNFDISVDFIQPKNINNNLRTNLNIPVTSLPYNYGSRLTQILPLRSSSSTAQFPKFKGASIGQLPNRASSKYPNDYQEFKLQTQLHFNGNLNNKPNNIIKHELYKRPLEEIRTDVEVINKKKPIPPLPKDDDDDDDDESSENGSDEGLKNTDSYFPKYEYDEFPGLSRKYVKLSHLQGDFYPSKLVPLINNDDDEEDDDENVNLAAKYRYRVKSNYDDDGNLNDDEERDSVEDASQSKYTTQSTQEKFENQSSNENSDQEEDILQQDKREKIVAFDQAQKKYNIELDKTFRKKQNKFNPPSHQIKDYVKSEETQDPPYVKHWMDDKLEMPGKSSKRTQYNYHDANDDPSIKSSSLSSSIRHFPQNDKLFDSVGHDKSQTISKKIKSPQIVWQESYGLNANSRVDEREYPTLRKKKSEDVISPAKTRKLPQERLAILSFKASTNVPKQLIKTDSGSSALSSHPLWKFEDTYTRSSKPTPRSLVQMKQDLSDSLSGHAEIYSNSKQT</sequence>
<feature type="region of interest" description="Disordered" evidence="1">
    <location>
        <begin position="429"/>
        <end position="516"/>
    </location>
</feature>
<feature type="compositionally biased region" description="Acidic residues" evidence="1">
    <location>
        <begin position="463"/>
        <end position="478"/>
    </location>
</feature>
<proteinExistence type="predicted"/>
<feature type="region of interest" description="Disordered" evidence="1">
    <location>
        <begin position="363"/>
        <end position="402"/>
    </location>
</feature>
<protein>
    <submittedName>
        <fullName evidence="3">Uncharacterized protein LOC105359960</fullName>
    </submittedName>
</protein>
<feature type="region of interest" description="Disordered" evidence="1">
    <location>
        <begin position="1"/>
        <end position="20"/>
    </location>
</feature>
<dbReference type="GeneID" id="105359960"/>
<gene>
    <name evidence="3" type="primary">LOC105359960</name>
</gene>
<name>A0AAJ6VML3_9HYME</name>
<feature type="region of interest" description="Disordered" evidence="1">
    <location>
        <begin position="535"/>
        <end position="603"/>
    </location>
</feature>
<reference evidence="3" key="1">
    <citation type="submission" date="2025-08" db="UniProtKB">
        <authorList>
            <consortium name="RefSeq"/>
        </authorList>
    </citation>
    <scope>IDENTIFICATION</scope>
</reference>
<feature type="compositionally biased region" description="Acidic residues" evidence="1">
    <location>
        <begin position="376"/>
        <end position="390"/>
    </location>
</feature>
<evidence type="ECO:0000313" key="3">
    <source>
        <dbReference type="RefSeq" id="XP_011495033.1"/>
    </source>
</evidence>
<evidence type="ECO:0000256" key="1">
    <source>
        <dbReference type="SAM" id="MobiDB-lite"/>
    </source>
</evidence>
<feature type="region of interest" description="Disordered" evidence="1">
    <location>
        <begin position="714"/>
        <end position="733"/>
    </location>
</feature>
<accession>A0AAJ6VML3</accession>
<dbReference type="KEGG" id="csol:105359960"/>
<feature type="compositionally biased region" description="Polar residues" evidence="1">
    <location>
        <begin position="479"/>
        <end position="502"/>
    </location>
</feature>
<feature type="compositionally biased region" description="Basic and acidic residues" evidence="1">
    <location>
        <begin position="549"/>
        <end position="558"/>
    </location>
</feature>
<dbReference type="Proteomes" id="UP000695007">
    <property type="component" value="Unplaced"/>
</dbReference>
<keyword evidence="2" id="KW-1185">Reference proteome</keyword>
<organism evidence="2 3">
    <name type="scientific">Ceratosolen solmsi marchali</name>
    <dbReference type="NCBI Taxonomy" id="326594"/>
    <lineage>
        <taxon>Eukaryota</taxon>
        <taxon>Metazoa</taxon>
        <taxon>Ecdysozoa</taxon>
        <taxon>Arthropoda</taxon>
        <taxon>Hexapoda</taxon>
        <taxon>Insecta</taxon>
        <taxon>Pterygota</taxon>
        <taxon>Neoptera</taxon>
        <taxon>Endopterygota</taxon>
        <taxon>Hymenoptera</taxon>
        <taxon>Apocrita</taxon>
        <taxon>Proctotrupomorpha</taxon>
        <taxon>Chalcidoidea</taxon>
        <taxon>Agaonidae</taxon>
        <taxon>Agaoninae</taxon>
        <taxon>Ceratosolen</taxon>
    </lineage>
</organism>
<feature type="compositionally biased region" description="Acidic residues" evidence="1">
    <location>
        <begin position="437"/>
        <end position="447"/>
    </location>
</feature>
<dbReference type="RefSeq" id="XP_011495033.1">
    <property type="nucleotide sequence ID" value="XM_011496731.1"/>
</dbReference>
<evidence type="ECO:0000313" key="2">
    <source>
        <dbReference type="Proteomes" id="UP000695007"/>
    </source>
</evidence>